<dbReference type="Proteomes" id="UP001159363">
    <property type="component" value="Chromosome 6"/>
</dbReference>
<evidence type="ECO:0000313" key="3">
    <source>
        <dbReference type="Proteomes" id="UP001159363"/>
    </source>
</evidence>
<gene>
    <name evidence="2" type="ORF">PR048_019757</name>
</gene>
<feature type="signal peptide" evidence="1">
    <location>
        <begin position="1"/>
        <end position="25"/>
    </location>
</feature>
<name>A0ABQ9H4C9_9NEOP</name>
<comment type="caution">
    <text evidence="2">The sequence shown here is derived from an EMBL/GenBank/DDBJ whole genome shotgun (WGS) entry which is preliminary data.</text>
</comment>
<evidence type="ECO:0008006" key="4">
    <source>
        <dbReference type="Google" id="ProtNLM"/>
    </source>
</evidence>
<keyword evidence="1" id="KW-0732">Signal</keyword>
<evidence type="ECO:0000313" key="2">
    <source>
        <dbReference type="EMBL" id="KAJ8879151.1"/>
    </source>
</evidence>
<proteinExistence type="predicted"/>
<dbReference type="EMBL" id="JARBHB010000007">
    <property type="protein sequence ID" value="KAJ8879151.1"/>
    <property type="molecule type" value="Genomic_DNA"/>
</dbReference>
<reference evidence="2 3" key="1">
    <citation type="submission" date="2023-02" db="EMBL/GenBank/DDBJ databases">
        <title>LHISI_Scaffold_Assembly.</title>
        <authorList>
            <person name="Stuart O.P."/>
            <person name="Cleave R."/>
            <person name="Magrath M.J.L."/>
            <person name="Mikheyev A.S."/>
        </authorList>
    </citation>
    <scope>NUCLEOTIDE SEQUENCE [LARGE SCALE GENOMIC DNA]</scope>
    <source>
        <strain evidence="2">Daus_M_001</strain>
        <tissue evidence="2">Leg muscle</tissue>
    </source>
</reference>
<keyword evidence="3" id="KW-1185">Reference proteome</keyword>
<evidence type="ECO:0000256" key="1">
    <source>
        <dbReference type="SAM" id="SignalP"/>
    </source>
</evidence>
<organism evidence="2 3">
    <name type="scientific">Dryococelus australis</name>
    <dbReference type="NCBI Taxonomy" id="614101"/>
    <lineage>
        <taxon>Eukaryota</taxon>
        <taxon>Metazoa</taxon>
        <taxon>Ecdysozoa</taxon>
        <taxon>Arthropoda</taxon>
        <taxon>Hexapoda</taxon>
        <taxon>Insecta</taxon>
        <taxon>Pterygota</taxon>
        <taxon>Neoptera</taxon>
        <taxon>Polyneoptera</taxon>
        <taxon>Phasmatodea</taxon>
        <taxon>Verophasmatodea</taxon>
        <taxon>Anareolatae</taxon>
        <taxon>Phasmatidae</taxon>
        <taxon>Eurycanthinae</taxon>
        <taxon>Dryococelus</taxon>
    </lineage>
</organism>
<sequence length="94" mass="10047">MTFLQNVMFGGVVSALRLLFLTVHCGPESCELRNIRGGSGGSDVIVAHARHIISLHVKMCGAVDMVNSAYHLQVVARVLTSSIALTFVTYSASL</sequence>
<protein>
    <recommendedName>
        <fullName evidence="4">Secreted protein</fullName>
    </recommendedName>
</protein>
<feature type="chain" id="PRO_5047247151" description="Secreted protein" evidence="1">
    <location>
        <begin position="26"/>
        <end position="94"/>
    </location>
</feature>
<accession>A0ABQ9H4C9</accession>